<dbReference type="CDD" id="cd02152">
    <property type="entry name" value="OAT"/>
    <property type="match status" value="1"/>
</dbReference>
<dbReference type="GO" id="GO:0006592">
    <property type="term" value="P:ornithine biosynthetic process"/>
    <property type="evidence" value="ECO:0007669"/>
    <property type="project" value="TreeGrafter"/>
</dbReference>
<dbReference type="Pfam" id="PF01960">
    <property type="entry name" value="ArgJ"/>
    <property type="match status" value="1"/>
</dbReference>
<dbReference type="Gene3D" id="3.10.20.340">
    <property type="entry name" value="ArgJ beta chain, C-terminal domain"/>
    <property type="match status" value="1"/>
</dbReference>
<evidence type="ECO:0000256" key="8">
    <source>
        <dbReference type="HAMAP-Rule" id="MF_01106"/>
    </source>
</evidence>
<dbReference type="FunFam" id="3.10.20.340:FF:000003">
    <property type="entry name" value="Arginine biosynthesis bifunctional protein ArgJ"/>
    <property type="match status" value="1"/>
</dbReference>
<dbReference type="InterPro" id="IPR002813">
    <property type="entry name" value="Arg_biosynth_ArgJ"/>
</dbReference>
<dbReference type="HAMAP" id="MF_01106">
    <property type="entry name" value="ArgJ"/>
    <property type="match status" value="1"/>
</dbReference>
<dbReference type="SUPFAM" id="SSF56266">
    <property type="entry name" value="DmpA/ArgJ-like"/>
    <property type="match status" value="1"/>
</dbReference>
<keyword evidence="10" id="KW-1185">Reference proteome</keyword>
<feature type="site" description="Cleavage; by autolysis" evidence="8">
    <location>
        <begin position="178"/>
        <end position="179"/>
    </location>
</feature>
<feature type="binding site" evidence="8">
    <location>
        <position position="259"/>
    </location>
    <ligand>
        <name>substrate</name>
    </ligand>
</feature>
<feature type="binding site" evidence="8">
    <location>
        <position position="383"/>
    </location>
    <ligand>
        <name>substrate</name>
    </ligand>
</feature>
<dbReference type="PANTHER" id="PTHR23100:SF0">
    <property type="entry name" value="ARGININE BIOSYNTHESIS BIFUNCTIONAL PROTEIN ARGJ, MITOCHONDRIAL"/>
    <property type="match status" value="1"/>
</dbReference>
<evidence type="ECO:0000313" key="9">
    <source>
        <dbReference type="EMBL" id="QSB04116.1"/>
    </source>
</evidence>
<accession>A0A895XNN9</accession>
<name>A0A895XNN9_9ACTN</name>
<comment type="similarity">
    <text evidence="2 8">Belongs to the ArgJ family.</text>
</comment>
<dbReference type="GO" id="GO:0004358">
    <property type="term" value="F:L-glutamate N-acetyltransferase activity, acting on acetyl-L-ornithine as donor"/>
    <property type="evidence" value="ECO:0007669"/>
    <property type="project" value="UniProtKB-UniRule"/>
</dbReference>
<evidence type="ECO:0000256" key="3">
    <source>
        <dbReference type="ARBA" id="ARBA00011475"/>
    </source>
</evidence>
<feature type="site" description="Involved in the stabilization of negative charge on the oxyanion by the formation of the oxyanion hole" evidence="8">
    <location>
        <position position="109"/>
    </location>
</feature>
<organism evidence="9 10">
    <name type="scientific">Natronoglycomyces albus</name>
    <dbReference type="NCBI Taxonomy" id="2811108"/>
    <lineage>
        <taxon>Bacteria</taxon>
        <taxon>Bacillati</taxon>
        <taxon>Actinomycetota</taxon>
        <taxon>Actinomycetes</taxon>
        <taxon>Glycomycetales</taxon>
        <taxon>Glycomycetaceae</taxon>
        <taxon>Natronoglycomyces</taxon>
    </lineage>
</organism>
<keyword evidence="7 8" id="KW-0012">Acyltransferase</keyword>
<dbReference type="Proteomes" id="UP000662939">
    <property type="component" value="Chromosome"/>
</dbReference>
<dbReference type="GO" id="GO:0005737">
    <property type="term" value="C:cytoplasm"/>
    <property type="evidence" value="ECO:0007669"/>
    <property type="project" value="UniProtKB-SubCell"/>
</dbReference>
<dbReference type="AlphaFoldDB" id="A0A895XNN9"/>
<evidence type="ECO:0000256" key="1">
    <source>
        <dbReference type="ARBA" id="ARBA00004496"/>
    </source>
</evidence>
<protein>
    <recommendedName>
        <fullName evidence="8">Arginine biosynthesis bifunctional protein ArgJ</fullName>
    </recommendedName>
    <domain>
        <recommendedName>
            <fullName evidence="8">Glutamate N-acetyltransferase</fullName>
            <ecNumber evidence="8">2.3.1.35</ecNumber>
        </recommendedName>
        <alternativeName>
            <fullName evidence="8">Ornithine acetyltransferase</fullName>
            <shortName evidence="8">OATase</shortName>
        </alternativeName>
        <alternativeName>
            <fullName evidence="8">Ornithine transacetylase</fullName>
        </alternativeName>
    </domain>
    <domain>
        <recommendedName>
            <fullName evidence="8">Amino-acid acetyltransferase</fullName>
            <ecNumber evidence="8">2.3.1.1</ecNumber>
        </recommendedName>
        <alternativeName>
            <fullName evidence="8">N-acetylglutamate synthase</fullName>
            <shortName evidence="8">AGSase</shortName>
        </alternativeName>
    </domain>
    <component>
        <recommendedName>
            <fullName evidence="8">Arginine biosynthesis bifunctional protein ArgJ alpha chain</fullName>
        </recommendedName>
    </component>
    <component>
        <recommendedName>
            <fullName evidence="8">Arginine biosynthesis bifunctional protein ArgJ beta chain</fullName>
        </recommendedName>
    </component>
</protein>
<evidence type="ECO:0000256" key="5">
    <source>
        <dbReference type="ARBA" id="ARBA00022679"/>
    </source>
</evidence>
<dbReference type="EMBL" id="CP070496">
    <property type="protein sequence ID" value="QSB04116.1"/>
    <property type="molecule type" value="Genomic_DNA"/>
</dbReference>
<evidence type="ECO:0000256" key="7">
    <source>
        <dbReference type="ARBA" id="ARBA00023315"/>
    </source>
</evidence>
<dbReference type="InterPro" id="IPR016117">
    <property type="entry name" value="ArgJ-like_dom_sf"/>
</dbReference>
<dbReference type="EC" id="2.3.1.1" evidence="8"/>
<dbReference type="Gene3D" id="3.60.70.12">
    <property type="entry name" value="L-amino peptidase D-ALA esterase/amidase"/>
    <property type="match status" value="1"/>
</dbReference>
<sequence length="383" mass="39534">MTVTKALGFRSAGIAAGIKDNDALDLALVVNDGPQYVAAGRFTSNRVQAAPVMWSRQVLAAAKVRAVVLNSGGANACTGPEGFADTHRTAESVAANLSCSAAEVAVCSTGLIGERLPIEALLNAIPEAVSMLGTDDDRAAAQAIMTTDSVPKHTSRTTSGWTIGGMAKGAGMLAPGLATMLVVITTDALIDSAIAEEALGHACRHTFDRLDSDGSMSTNDTVLLLASGAAGIEVDVETFTSELTAVCHDLGMQMLADAEGSTKDIAITVTGAASEDDAVEVARCVARDNLVKTALYGSDPNWGRIVAAIGTSQAKFEPDRIDVTINGVQICRNTAAAANRSLVDLTSRAVDITIELNAGDDCATVWTNDLSHAYVEENSAYSS</sequence>
<dbReference type="InterPro" id="IPR042195">
    <property type="entry name" value="ArgJ_beta_C"/>
</dbReference>
<keyword evidence="4 8" id="KW-0963">Cytoplasm</keyword>
<keyword evidence="8" id="KW-0028">Amino-acid biosynthesis</keyword>
<evidence type="ECO:0000256" key="2">
    <source>
        <dbReference type="ARBA" id="ARBA00006774"/>
    </source>
</evidence>
<gene>
    <name evidence="8 9" type="primary">argJ</name>
    <name evidence="9" type="ORF">JQS30_09845</name>
</gene>
<dbReference type="GO" id="GO:0004042">
    <property type="term" value="F:L-glutamate N-acetyltransferase activity"/>
    <property type="evidence" value="ECO:0007669"/>
    <property type="project" value="UniProtKB-UniRule"/>
</dbReference>
<proteinExistence type="inferred from homology"/>
<feature type="binding site" evidence="8">
    <location>
        <position position="146"/>
    </location>
    <ligand>
        <name>substrate</name>
    </ligand>
</feature>
<feature type="chain" id="PRO_5035032153" description="Arginine biosynthesis bifunctional protein ArgJ alpha chain" evidence="8">
    <location>
        <begin position="1"/>
        <end position="178"/>
    </location>
</feature>
<feature type="chain" id="PRO_5035032154" description="Arginine biosynthesis bifunctional protein ArgJ beta chain" evidence="8">
    <location>
        <begin position="179"/>
        <end position="383"/>
    </location>
</feature>
<comment type="subcellular location">
    <subcellularLocation>
        <location evidence="1 8">Cytoplasm</location>
    </subcellularLocation>
</comment>
<dbReference type="RefSeq" id="WP_213170115.1">
    <property type="nucleotide sequence ID" value="NZ_CP070496.1"/>
</dbReference>
<comment type="function">
    <text evidence="8">Catalyzes two activities which are involved in the cyclic version of arginine biosynthesis: the synthesis of N-acetylglutamate from glutamate and acetyl-CoA as the acetyl donor, and of ornithine by transacetylation between N(2)-acetylornithine and glutamate.</text>
</comment>
<evidence type="ECO:0000256" key="4">
    <source>
        <dbReference type="ARBA" id="ARBA00022490"/>
    </source>
</evidence>
<dbReference type="GO" id="GO:0006526">
    <property type="term" value="P:L-arginine biosynthetic process"/>
    <property type="evidence" value="ECO:0007669"/>
    <property type="project" value="UniProtKB-UniRule"/>
</dbReference>
<feature type="binding site" evidence="8">
    <location>
        <position position="168"/>
    </location>
    <ligand>
        <name>substrate</name>
    </ligand>
</feature>
<feature type="site" description="Involved in the stabilization of negative charge on the oxyanion by the formation of the oxyanion hole" evidence="8">
    <location>
        <position position="110"/>
    </location>
</feature>
<evidence type="ECO:0000256" key="6">
    <source>
        <dbReference type="ARBA" id="ARBA00022813"/>
    </source>
</evidence>
<keyword evidence="5 8" id="KW-0808">Transferase</keyword>
<keyword evidence="8" id="KW-0055">Arginine biosynthesis</keyword>
<keyword evidence="8" id="KW-0511">Multifunctional enzyme</keyword>
<dbReference type="NCBIfam" id="TIGR00120">
    <property type="entry name" value="ArgJ"/>
    <property type="match status" value="1"/>
</dbReference>
<comment type="subunit">
    <text evidence="3 8">Heterotetramer of two alpha and two beta chains.</text>
</comment>
<comment type="catalytic activity">
    <reaction evidence="8">
        <text>L-glutamate + acetyl-CoA = N-acetyl-L-glutamate + CoA + H(+)</text>
        <dbReference type="Rhea" id="RHEA:24292"/>
        <dbReference type="ChEBI" id="CHEBI:15378"/>
        <dbReference type="ChEBI" id="CHEBI:29985"/>
        <dbReference type="ChEBI" id="CHEBI:44337"/>
        <dbReference type="ChEBI" id="CHEBI:57287"/>
        <dbReference type="ChEBI" id="CHEBI:57288"/>
        <dbReference type="EC" id="2.3.1.1"/>
    </reaction>
</comment>
<reference evidence="9" key="1">
    <citation type="submission" date="2021-02" db="EMBL/GenBank/DDBJ databases">
        <title>Natronoglycomyces albus gen. nov., sp. nov, a haloalkaliphilic actinobacterium from a soda solonchak soil.</title>
        <authorList>
            <person name="Sorokin D.Y."/>
            <person name="Khijniak T.V."/>
            <person name="Zakharycheva A.P."/>
            <person name="Boueva O.V."/>
            <person name="Ariskina E.V."/>
            <person name="Hahnke R.L."/>
            <person name="Bunk B."/>
            <person name="Sproer C."/>
            <person name="Schumann P."/>
            <person name="Evtushenko L.I."/>
            <person name="Kublanov I.V."/>
        </authorList>
    </citation>
    <scope>NUCLEOTIDE SEQUENCE</scope>
    <source>
        <strain evidence="9">DSM 106290</strain>
    </source>
</reference>
<feature type="active site" description="Nucleophile" evidence="8">
    <location>
        <position position="179"/>
    </location>
</feature>
<comment type="pathway">
    <text evidence="8">Amino-acid biosynthesis; L-arginine biosynthesis; N(2)-acetyl-L-ornithine from L-glutamate: step 1/4.</text>
</comment>
<comment type="catalytic activity">
    <reaction evidence="8">
        <text>N(2)-acetyl-L-ornithine + L-glutamate = N-acetyl-L-glutamate + L-ornithine</text>
        <dbReference type="Rhea" id="RHEA:15349"/>
        <dbReference type="ChEBI" id="CHEBI:29985"/>
        <dbReference type="ChEBI" id="CHEBI:44337"/>
        <dbReference type="ChEBI" id="CHEBI:46911"/>
        <dbReference type="ChEBI" id="CHEBI:57805"/>
        <dbReference type="EC" id="2.3.1.35"/>
    </reaction>
</comment>
<feature type="binding site" evidence="8">
    <location>
        <position position="378"/>
    </location>
    <ligand>
        <name>substrate</name>
    </ligand>
</feature>
<comment type="pathway">
    <text evidence="8">Amino-acid biosynthesis; L-arginine biosynthesis; L-ornithine and N-acetyl-L-glutamate from L-glutamate and N(2)-acetyl-L-ornithine (cyclic): step 1/1.</text>
</comment>
<dbReference type="UniPathway" id="UPA00068">
    <property type="reaction ID" value="UER00106"/>
</dbReference>
<keyword evidence="6 8" id="KW-0068">Autocatalytic cleavage</keyword>
<evidence type="ECO:0000313" key="10">
    <source>
        <dbReference type="Proteomes" id="UP000662939"/>
    </source>
</evidence>
<dbReference type="PANTHER" id="PTHR23100">
    <property type="entry name" value="ARGININE BIOSYNTHESIS BIFUNCTIONAL PROTEIN ARGJ"/>
    <property type="match status" value="1"/>
</dbReference>
<dbReference type="EC" id="2.3.1.35" evidence="8"/>
<feature type="binding site" evidence="8">
    <location>
        <position position="179"/>
    </location>
    <ligand>
        <name>substrate</name>
    </ligand>
</feature>
<dbReference type="KEGG" id="nav:JQS30_09845"/>
<dbReference type="NCBIfam" id="NF003802">
    <property type="entry name" value="PRK05388.1"/>
    <property type="match status" value="1"/>
</dbReference>